<sequence>CEIRSGPEFVLRSFKFDGSRFESRLYHYADPDCSKPLYSVVSKGEHHLLQESWVVPGAMEGRYHLNTVHVVPYTKPAADWLLTLLKSACAQFAALTLKPFNKYLILNDPWKRDSRRDDGDKSSEDDEDGRLEDFDCSLPLNFTLNELQLVRVETRVHHAGHSTNRITEGSAGNTGQGRARRHTVRELLLGDVHTELSERQRHRPTSFQESLRDAQMKSSDGKLLIQSATGLTSEDHEFCQTAPLAVKPGVSNSHELDPPRLGVHQGTLLSLEGEWVSTRCESRQYGQFLTRWLHFLADGQSWEGRYDYYHDALCRQPAFTLRAKGSYAGGQESEAISGSKAYSFKTTRLKVTPRDVPTAENLNRYEGSECGRAGQWKVDKEQDVTNTAGCVTLGIRLPTLEQDLMRMEAVHRKLLLYVGQRSSDQPVRPYHVPPPSAFQSPLVKCDAQDLDMSINSLPEERAHALAMTSMDSFEEDAVKELAGLSEATMSRSCGVVYVVLLVSVAEFVRRQLAV</sequence>
<keyword evidence="3" id="KW-0732">Signal</keyword>
<name>A0ABD0JTN6_9CAEN</name>
<reference evidence="8 9" key="1">
    <citation type="journal article" date="2023" name="Sci. Data">
        <title>Genome assembly of the Korean intertidal mud-creeper Batillaria attramentaria.</title>
        <authorList>
            <person name="Patra A.K."/>
            <person name="Ho P.T."/>
            <person name="Jun S."/>
            <person name="Lee S.J."/>
            <person name="Kim Y."/>
            <person name="Won Y.J."/>
        </authorList>
    </citation>
    <scope>NUCLEOTIDE SEQUENCE [LARGE SCALE GENOMIC DNA]</scope>
    <source>
        <strain evidence="8">Wonlab-2016</strain>
    </source>
</reference>
<dbReference type="PANTHER" id="PTHR31021:SF1">
    <property type="entry name" value="CHROMOSOME UNDETERMINED SCAFFOLD_56, WHOLE GENOME SHOTGUN SEQUENCE"/>
    <property type="match status" value="1"/>
</dbReference>
<dbReference type="InterPro" id="IPR042425">
    <property type="entry name" value="APCDD1"/>
</dbReference>
<feature type="non-terminal residue" evidence="8">
    <location>
        <position position="1"/>
    </location>
</feature>
<keyword evidence="9" id="KW-1185">Reference proteome</keyword>
<protein>
    <recommendedName>
        <fullName evidence="7">APCDD1 domain-containing protein</fullName>
    </recommendedName>
</protein>
<comment type="caution">
    <text evidence="8">The sequence shown here is derived from an EMBL/GenBank/DDBJ whole genome shotgun (WGS) entry which is preliminary data.</text>
</comment>
<gene>
    <name evidence="8" type="ORF">BaRGS_00030391</name>
</gene>
<evidence type="ECO:0000256" key="1">
    <source>
        <dbReference type="ARBA" id="ARBA00004167"/>
    </source>
</evidence>
<feature type="domain" description="APCDD1" evidence="7">
    <location>
        <begin position="252"/>
        <end position="459"/>
    </location>
</feature>
<dbReference type="AlphaFoldDB" id="A0ABD0JTN6"/>
<evidence type="ECO:0000256" key="2">
    <source>
        <dbReference type="ARBA" id="ARBA00022692"/>
    </source>
</evidence>
<dbReference type="InterPro" id="IPR029405">
    <property type="entry name" value="APCDD1_dom"/>
</dbReference>
<dbReference type="SMART" id="SM01352">
    <property type="entry name" value="APCDDC"/>
    <property type="match status" value="2"/>
</dbReference>
<organism evidence="8 9">
    <name type="scientific">Batillaria attramentaria</name>
    <dbReference type="NCBI Taxonomy" id="370345"/>
    <lineage>
        <taxon>Eukaryota</taxon>
        <taxon>Metazoa</taxon>
        <taxon>Spiralia</taxon>
        <taxon>Lophotrochozoa</taxon>
        <taxon>Mollusca</taxon>
        <taxon>Gastropoda</taxon>
        <taxon>Caenogastropoda</taxon>
        <taxon>Sorbeoconcha</taxon>
        <taxon>Cerithioidea</taxon>
        <taxon>Batillariidae</taxon>
        <taxon>Batillaria</taxon>
    </lineage>
</organism>
<keyword evidence="4" id="KW-0472">Membrane</keyword>
<evidence type="ECO:0000256" key="6">
    <source>
        <dbReference type="SAM" id="MobiDB-lite"/>
    </source>
</evidence>
<comment type="subcellular location">
    <subcellularLocation>
        <location evidence="1">Membrane</location>
        <topology evidence="1">Single-pass membrane protein</topology>
    </subcellularLocation>
</comment>
<accession>A0ABD0JTN6</accession>
<evidence type="ECO:0000313" key="9">
    <source>
        <dbReference type="Proteomes" id="UP001519460"/>
    </source>
</evidence>
<feature type="compositionally biased region" description="Polar residues" evidence="6">
    <location>
        <begin position="161"/>
        <end position="173"/>
    </location>
</feature>
<evidence type="ECO:0000256" key="5">
    <source>
        <dbReference type="ARBA" id="ARBA00023180"/>
    </source>
</evidence>
<evidence type="ECO:0000259" key="7">
    <source>
        <dbReference type="SMART" id="SM01352"/>
    </source>
</evidence>
<dbReference type="Proteomes" id="UP001519460">
    <property type="component" value="Unassembled WGS sequence"/>
</dbReference>
<proteinExistence type="predicted"/>
<dbReference type="Pfam" id="PF14921">
    <property type="entry name" value="APCDDC"/>
    <property type="match status" value="2"/>
</dbReference>
<evidence type="ECO:0000256" key="4">
    <source>
        <dbReference type="ARBA" id="ARBA00023136"/>
    </source>
</evidence>
<keyword evidence="2" id="KW-0812">Transmembrane</keyword>
<feature type="region of interest" description="Disordered" evidence="6">
    <location>
        <begin position="160"/>
        <end position="179"/>
    </location>
</feature>
<evidence type="ECO:0000313" key="8">
    <source>
        <dbReference type="EMBL" id="KAK7478387.1"/>
    </source>
</evidence>
<dbReference type="PANTHER" id="PTHR31021">
    <property type="entry name" value="ADENOMATOSIS POLYPOSIS COLI DOWN-REGULATED 1"/>
    <property type="match status" value="1"/>
</dbReference>
<dbReference type="EMBL" id="JACVVK020000327">
    <property type="protein sequence ID" value="KAK7478387.1"/>
    <property type="molecule type" value="Genomic_DNA"/>
</dbReference>
<keyword evidence="5" id="KW-0325">Glycoprotein</keyword>
<evidence type="ECO:0000256" key="3">
    <source>
        <dbReference type="ARBA" id="ARBA00022729"/>
    </source>
</evidence>
<feature type="domain" description="APCDD1" evidence="7">
    <location>
        <begin position="1"/>
        <end position="226"/>
    </location>
</feature>
<dbReference type="GO" id="GO:0016020">
    <property type="term" value="C:membrane"/>
    <property type="evidence" value="ECO:0007669"/>
    <property type="project" value="UniProtKB-SubCell"/>
</dbReference>